<protein>
    <submittedName>
        <fullName evidence="1">Uncharacterized protein</fullName>
    </submittedName>
</protein>
<sequence>MNPDKYDKKYNEFRYWHYHIGGTLQHIYR</sequence>
<name>A0A3B0VMM4_9ZZZZ</name>
<proteinExistence type="predicted"/>
<gene>
    <name evidence="1" type="ORF">MNBD_CHLOROFLEXI01-3731</name>
</gene>
<reference evidence="1" key="1">
    <citation type="submission" date="2018-06" db="EMBL/GenBank/DDBJ databases">
        <authorList>
            <person name="Zhirakovskaya E."/>
        </authorList>
    </citation>
    <scope>NUCLEOTIDE SEQUENCE</scope>
</reference>
<evidence type="ECO:0000313" key="1">
    <source>
        <dbReference type="EMBL" id="VAW40322.1"/>
    </source>
</evidence>
<dbReference type="AlphaFoldDB" id="A0A3B0VMM4"/>
<organism evidence="1">
    <name type="scientific">hydrothermal vent metagenome</name>
    <dbReference type="NCBI Taxonomy" id="652676"/>
    <lineage>
        <taxon>unclassified sequences</taxon>
        <taxon>metagenomes</taxon>
        <taxon>ecological metagenomes</taxon>
    </lineage>
</organism>
<accession>A0A3B0VMM4</accession>
<dbReference type="EMBL" id="UOEU01000789">
    <property type="protein sequence ID" value="VAW40322.1"/>
    <property type="molecule type" value="Genomic_DNA"/>
</dbReference>